<dbReference type="AlphaFoldDB" id="A0A804PEC8"/>
<evidence type="ECO:0000313" key="2">
    <source>
        <dbReference type="Proteomes" id="UP000007305"/>
    </source>
</evidence>
<name>A0A804PEC8_MAIZE</name>
<reference evidence="1" key="3">
    <citation type="submission" date="2021-05" db="UniProtKB">
        <authorList>
            <consortium name="EnsemblPlants"/>
        </authorList>
    </citation>
    <scope>IDENTIFICATION</scope>
    <source>
        <strain evidence="1">cv. B73</strain>
    </source>
</reference>
<evidence type="ECO:0000313" key="1">
    <source>
        <dbReference type="EnsemblPlants" id="Zm00001eb229150_P001"/>
    </source>
</evidence>
<organism evidence="1 2">
    <name type="scientific">Zea mays</name>
    <name type="common">Maize</name>
    <dbReference type="NCBI Taxonomy" id="4577"/>
    <lineage>
        <taxon>Eukaryota</taxon>
        <taxon>Viridiplantae</taxon>
        <taxon>Streptophyta</taxon>
        <taxon>Embryophyta</taxon>
        <taxon>Tracheophyta</taxon>
        <taxon>Spermatophyta</taxon>
        <taxon>Magnoliopsida</taxon>
        <taxon>Liliopsida</taxon>
        <taxon>Poales</taxon>
        <taxon>Poaceae</taxon>
        <taxon>PACMAD clade</taxon>
        <taxon>Panicoideae</taxon>
        <taxon>Andropogonodae</taxon>
        <taxon>Andropogoneae</taxon>
        <taxon>Tripsacinae</taxon>
        <taxon>Zea</taxon>
    </lineage>
</organism>
<protein>
    <recommendedName>
        <fullName evidence="4">Defensin-like protein</fullName>
    </recommendedName>
</protein>
<dbReference type="Gramene" id="Zm00001eb229150_T001">
    <property type="protein sequence ID" value="Zm00001eb229150_P001"/>
    <property type="gene ID" value="Zm00001eb229150"/>
</dbReference>
<dbReference type="InterPro" id="IPR036574">
    <property type="entry name" value="Scorpion_toxin-like_sf"/>
</dbReference>
<evidence type="ECO:0008006" key="4">
    <source>
        <dbReference type="Google" id="ProtNLM"/>
    </source>
</evidence>
<evidence type="ECO:0007829" key="3">
    <source>
        <dbReference type="PeptideAtlas" id="A0A804PEC8"/>
    </source>
</evidence>
<accession>A0A804PEC8</accession>
<reference evidence="1" key="2">
    <citation type="submission" date="2019-07" db="EMBL/GenBank/DDBJ databases">
        <authorList>
            <person name="Seetharam A."/>
            <person name="Woodhouse M."/>
            <person name="Cannon E."/>
        </authorList>
    </citation>
    <scope>NUCLEOTIDE SEQUENCE [LARGE SCALE GENOMIC DNA]</scope>
    <source>
        <strain evidence="1">cv. B73</strain>
    </source>
</reference>
<dbReference type="Proteomes" id="UP000007305">
    <property type="component" value="Chromosome 5"/>
</dbReference>
<proteinExistence type="evidence at protein level"/>
<dbReference type="Gene3D" id="3.30.30.10">
    <property type="entry name" value="Knottin, scorpion toxin-like"/>
    <property type="match status" value="1"/>
</dbReference>
<dbReference type="InParanoid" id="A0A804PEC8"/>
<dbReference type="EnsemblPlants" id="Zm00001eb229150_T001">
    <property type="protein sequence ID" value="Zm00001eb229150_P001"/>
    <property type="gene ID" value="Zm00001eb229150"/>
</dbReference>
<keyword evidence="2" id="KW-1185">Reference proteome</keyword>
<keyword evidence="3" id="KW-1267">Proteomics identification</keyword>
<sequence>MSSFALGPRCYTPTLLTTLGDFWKLGVSIDVIELSLEDSGAAHPEEMASVGADICTCRHLSGSYHGLCDTSYTPCLDTCKGEDSNNVGGACFDSPPRCWCFTNC</sequence>
<reference evidence="2" key="1">
    <citation type="journal article" date="2009" name="Science">
        <title>The B73 maize genome: complexity, diversity, and dynamics.</title>
        <authorList>
            <person name="Schnable P.S."/>
            <person name="Ware D."/>
            <person name="Fulton R.S."/>
            <person name="Stein J.C."/>
            <person name="Wei F."/>
            <person name="Pasternak S."/>
            <person name="Liang C."/>
            <person name="Zhang J."/>
            <person name="Fulton L."/>
            <person name="Graves T.A."/>
            <person name="Minx P."/>
            <person name="Reily A.D."/>
            <person name="Courtney L."/>
            <person name="Kruchowski S.S."/>
            <person name="Tomlinson C."/>
            <person name="Strong C."/>
            <person name="Delehaunty K."/>
            <person name="Fronick C."/>
            <person name="Courtney B."/>
            <person name="Rock S.M."/>
            <person name="Belter E."/>
            <person name="Du F."/>
            <person name="Kim K."/>
            <person name="Abbott R.M."/>
            <person name="Cotton M."/>
            <person name="Levy A."/>
            <person name="Marchetto P."/>
            <person name="Ochoa K."/>
            <person name="Jackson S.M."/>
            <person name="Gillam B."/>
            <person name="Chen W."/>
            <person name="Yan L."/>
            <person name="Higginbotham J."/>
            <person name="Cardenas M."/>
            <person name="Waligorski J."/>
            <person name="Applebaum E."/>
            <person name="Phelps L."/>
            <person name="Falcone J."/>
            <person name="Kanchi K."/>
            <person name="Thane T."/>
            <person name="Scimone A."/>
            <person name="Thane N."/>
            <person name="Henke J."/>
            <person name="Wang T."/>
            <person name="Ruppert J."/>
            <person name="Shah N."/>
            <person name="Rotter K."/>
            <person name="Hodges J."/>
            <person name="Ingenthron E."/>
            <person name="Cordes M."/>
            <person name="Kohlberg S."/>
            <person name="Sgro J."/>
            <person name="Delgado B."/>
            <person name="Mead K."/>
            <person name="Chinwalla A."/>
            <person name="Leonard S."/>
            <person name="Crouse K."/>
            <person name="Collura K."/>
            <person name="Kudrna D."/>
            <person name="Currie J."/>
            <person name="He R."/>
            <person name="Angelova A."/>
            <person name="Rajasekar S."/>
            <person name="Mueller T."/>
            <person name="Lomeli R."/>
            <person name="Scara G."/>
            <person name="Ko A."/>
            <person name="Delaney K."/>
            <person name="Wissotski M."/>
            <person name="Lopez G."/>
            <person name="Campos D."/>
            <person name="Braidotti M."/>
            <person name="Ashley E."/>
            <person name="Golser W."/>
            <person name="Kim H."/>
            <person name="Lee S."/>
            <person name="Lin J."/>
            <person name="Dujmic Z."/>
            <person name="Kim W."/>
            <person name="Talag J."/>
            <person name="Zuccolo A."/>
            <person name="Fan C."/>
            <person name="Sebastian A."/>
            <person name="Kramer M."/>
            <person name="Spiegel L."/>
            <person name="Nascimento L."/>
            <person name="Zutavern T."/>
            <person name="Miller B."/>
            <person name="Ambroise C."/>
            <person name="Muller S."/>
            <person name="Spooner W."/>
            <person name="Narechania A."/>
            <person name="Ren L."/>
            <person name="Wei S."/>
            <person name="Kumari S."/>
            <person name="Faga B."/>
            <person name="Levy M.J."/>
            <person name="McMahan L."/>
            <person name="Van Buren P."/>
            <person name="Vaughn M.W."/>
            <person name="Ying K."/>
            <person name="Yeh C.-T."/>
            <person name="Emrich S.J."/>
            <person name="Jia Y."/>
            <person name="Kalyanaraman A."/>
            <person name="Hsia A.-P."/>
            <person name="Barbazuk W.B."/>
            <person name="Baucom R.S."/>
            <person name="Brutnell T.P."/>
            <person name="Carpita N.C."/>
            <person name="Chaparro C."/>
            <person name="Chia J.-M."/>
            <person name="Deragon J.-M."/>
            <person name="Estill J.C."/>
            <person name="Fu Y."/>
            <person name="Jeddeloh J.A."/>
            <person name="Han Y."/>
            <person name="Lee H."/>
            <person name="Li P."/>
            <person name="Lisch D.R."/>
            <person name="Liu S."/>
            <person name="Liu Z."/>
            <person name="Nagel D.H."/>
            <person name="McCann M.C."/>
            <person name="SanMiguel P."/>
            <person name="Myers A.M."/>
            <person name="Nettleton D."/>
            <person name="Nguyen J."/>
            <person name="Penning B.W."/>
            <person name="Ponnala L."/>
            <person name="Schneider K.L."/>
            <person name="Schwartz D.C."/>
            <person name="Sharma A."/>
            <person name="Soderlund C."/>
            <person name="Springer N.M."/>
            <person name="Sun Q."/>
            <person name="Wang H."/>
            <person name="Waterman M."/>
            <person name="Westerman R."/>
            <person name="Wolfgruber T.K."/>
            <person name="Yang L."/>
            <person name="Yu Y."/>
            <person name="Zhang L."/>
            <person name="Zhou S."/>
            <person name="Zhu Q."/>
            <person name="Bennetzen J.L."/>
            <person name="Dawe R.K."/>
            <person name="Jiang J."/>
            <person name="Jiang N."/>
            <person name="Presting G.G."/>
            <person name="Wessler S.R."/>
            <person name="Aluru S."/>
            <person name="Martienssen R.A."/>
            <person name="Clifton S.W."/>
            <person name="McCombie W.R."/>
            <person name="Wing R.A."/>
            <person name="Wilson R.K."/>
        </authorList>
    </citation>
    <scope>NUCLEOTIDE SEQUENCE [LARGE SCALE GENOMIC DNA]</scope>
    <source>
        <strain evidence="2">cv. B73</strain>
    </source>
</reference>